<evidence type="ECO:0000256" key="1">
    <source>
        <dbReference type="ARBA" id="ARBA00004141"/>
    </source>
</evidence>
<comment type="caution">
    <text evidence="7">The sequence shown here is derived from an EMBL/GenBank/DDBJ whole genome shotgun (WGS) entry which is preliminary data.</text>
</comment>
<keyword evidence="8" id="KW-1185">Reference proteome</keyword>
<feature type="transmembrane region" description="Helical" evidence="6">
    <location>
        <begin position="700"/>
        <end position="720"/>
    </location>
</feature>
<dbReference type="EMBL" id="MU251433">
    <property type="protein sequence ID" value="KAG9235378.1"/>
    <property type="molecule type" value="Genomic_DNA"/>
</dbReference>
<dbReference type="InterPro" id="IPR050829">
    <property type="entry name" value="CorA_MIT"/>
</dbReference>
<feature type="transmembrane region" description="Helical" evidence="6">
    <location>
        <begin position="740"/>
        <end position="761"/>
    </location>
</feature>
<dbReference type="OrthoDB" id="341259at2759"/>
<dbReference type="Gene3D" id="1.20.58.340">
    <property type="entry name" value="Magnesium transport protein CorA, transmembrane region"/>
    <property type="match status" value="1"/>
</dbReference>
<dbReference type="SUPFAM" id="SSF144083">
    <property type="entry name" value="Magnesium transport protein CorA, transmembrane region"/>
    <property type="match status" value="1"/>
</dbReference>
<evidence type="ECO:0000313" key="7">
    <source>
        <dbReference type="EMBL" id="KAG9235378.1"/>
    </source>
</evidence>
<protein>
    <submittedName>
        <fullName evidence="7">Uncharacterized protein</fullName>
    </submittedName>
</protein>
<dbReference type="InterPro" id="IPR002523">
    <property type="entry name" value="MgTranspt_CorA/ZnTranspt_ZntB"/>
</dbReference>
<dbReference type="PANTHER" id="PTHR47685:SF1">
    <property type="entry name" value="MAGNESIUM TRANSPORT PROTEIN CORA"/>
    <property type="match status" value="1"/>
</dbReference>
<dbReference type="Proteomes" id="UP000824998">
    <property type="component" value="Unassembled WGS sequence"/>
</dbReference>
<dbReference type="GO" id="GO:0046873">
    <property type="term" value="F:metal ion transmembrane transporter activity"/>
    <property type="evidence" value="ECO:0007669"/>
    <property type="project" value="InterPro"/>
</dbReference>
<feature type="region of interest" description="Disordered" evidence="5">
    <location>
        <begin position="823"/>
        <end position="860"/>
    </location>
</feature>
<dbReference type="AlphaFoldDB" id="A0A9P8C650"/>
<keyword evidence="4 6" id="KW-0472">Membrane</keyword>
<comment type="subcellular location">
    <subcellularLocation>
        <location evidence="1">Membrane</location>
        <topology evidence="1">Multi-pass membrane protein</topology>
    </subcellularLocation>
</comment>
<accession>A0A9P8C650</accession>
<evidence type="ECO:0000256" key="6">
    <source>
        <dbReference type="SAM" id="Phobius"/>
    </source>
</evidence>
<evidence type="ECO:0000256" key="4">
    <source>
        <dbReference type="ARBA" id="ARBA00023136"/>
    </source>
</evidence>
<proteinExistence type="predicted"/>
<reference evidence="7" key="1">
    <citation type="journal article" date="2021" name="IMA Fungus">
        <title>Genomic characterization of three marine fungi, including Emericellopsis atlantica sp. nov. with signatures of a generalist lifestyle and marine biomass degradation.</title>
        <authorList>
            <person name="Hagestad O.C."/>
            <person name="Hou L."/>
            <person name="Andersen J.H."/>
            <person name="Hansen E.H."/>
            <person name="Altermark B."/>
            <person name="Li C."/>
            <person name="Kuhnert E."/>
            <person name="Cox R.J."/>
            <person name="Crous P.W."/>
            <person name="Spatafora J.W."/>
            <person name="Lail K."/>
            <person name="Amirebrahimi M."/>
            <person name="Lipzen A."/>
            <person name="Pangilinan J."/>
            <person name="Andreopoulos W."/>
            <person name="Hayes R.D."/>
            <person name="Ng V."/>
            <person name="Grigoriev I.V."/>
            <person name="Jackson S.A."/>
            <person name="Sutton T.D.S."/>
            <person name="Dobson A.D.W."/>
            <person name="Rama T."/>
        </authorList>
    </citation>
    <scope>NUCLEOTIDE SEQUENCE</scope>
    <source>
        <strain evidence="7">TRa018bII</strain>
    </source>
</reference>
<evidence type="ECO:0000256" key="3">
    <source>
        <dbReference type="ARBA" id="ARBA00022989"/>
    </source>
</evidence>
<dbReference type="PANTHER" id="PTHR47685">
    <property type="entry name" value="MAGNESIUM TRANSPORT PROTEIN CORA"/>
    <property type="match status" value="1"/>
</dbReference>
<evidence type="ECO:0000256" key="2">
    <source>
        <dbReference type="ARBA" id="ARBA00022692"/>
    </source>
</evidence>
<keyword evidence="3 6" id="KW-1133">Transmembrane helix</keyword>
<evidence type="ECO:0000256" key="5">
    <source>
        <dbReference type="SAM" id="MobiDB-lite"/>
    </source>
</evidence>
<dbReference type="GO" id="GO:0016020">
    <property type="term" value="C:membrane"/>
    <property type="evidence" value="ECO:0007669"/>
    <property type="project" value="UniProtKB-SubCell"/>
</dbReference>
<gene>
    <name evidence="7" type="ORF">BJ875DRAFT_374401</name>
</gene>
<name>A0A9P8C650_9HELO</name>
<dbReference type="InterPro" id="IPR045863">
    <property type="entry name" value="CorA_TM1_TM2"/>
</dbReference>
<sequence length="860" mass="98952">MDSENSGTAYSIEDQYEDPIIPSDSWGQFLSMRFRERKSFYDNLNAPEQQMIWKELQRIEYFRDTFKSRKLSATDTIPLDSLLEEARNDWNAIAFERCERELAKRRGIETEERNCHILREVQRRGGVTTCVSQFLISSENDSVDLENYNPDEPDYGYNGWLMAFADGRRGIDNPLCYGEFPHQKISIRQLLYNKTKTPLTRMEDKDQLRYFHLPANNMAWVEQAMSRYYGEDKLDFGAHRVLNARSKSERLLKHELWRGQQRGGVGSPVHSRQIGSRFSLVPSAPFDAGGHATNPSASSSQTASNGTDIALFMPYLHWEIEKRLQRMSKIVQRQTAELKPEFGKHSINFRSKFADLAGNWRIKLGQLAPTERRQGARRMPSSALGKYLWFAAKLFEIIDEAADERLISEHLHSTSPLHMRRTLDQFYYWTVIDTTAQDQDQVVCHGTRSSSDPEATGRVVMVDQLWMWILDQNTIVTSFPRRWGRNKPDPSAVHRAIRDHFGRLDRTQKRSIYDLALVIIDECSRVFFDRTKPLDQRPEVVAIFGSAISDIAEMRTMAYERFGRDVSAINAPDSVEDAEELIRKSLNISFEWSVLIEAQHIIDELQIMQEIFTQQIVVIRDFEKTLKSMGVSSSTLERAATVIRDMEMRRNELAGLEKLQEKTRVQLRELLDMKQQQAGIIEAKAAIKRADESVLQGRSIVVFTVFTIFFLPLSFLAAVFGMNAREFNSDPIPLGTEIKYMFSLSSVVIFFSLAFAFSTWARTVIAVGGRISYAYATHWMGIHNISIWKFQGTSTLKEFEKETILELRRKALLKRIREINAAINEPPPGDQGRRNSWGTVMSGTRGFRNRRTPTPDSEAA</sequence>
<organism evidence="7 8">
    <name type="scientific">Amylocarpus encephaloides</name>
    <dbReference type="NCBI Taxonomy" id="45428"/>
    <lineage>
        <taxon>Eukaryota</taxon>
        <taxon>Fungi</taxon>
        <taxon>Dikarya</taxon>
        <taxon>Ascomycota</taxon>
        <taxon>Pezizomycotina</taxon>
        <taxon>Leotiomycetes</taxon>
        <taxon>Helotiales</taxon>
        <taxon>Helotiales incertae sedis</taxon>
        <taxon>Amylocarpus</taxon>
    </lineage>
</organism>
<evidence type="ECO:0000313" key="8">
    <source>
        <dbReference type="Proteomes" id="UP000824998"/>
    </source>
</evidence>
<keyword evidence="2 6" id="KW-0812">Transmembrane</keyword>
<dbReference type="Pfam" id="PF01544">
    <property type="entry name" value="CorA"/>
    <property type="match status" value="1"/>
</dbReference>